<organism evidence="1">
    <name type="scientific">Rhizophora mucronata</name>
    <name type="common">Asiatic mangrove</name>
    <dbReference type="NCBI Taxonomy" id="61149"/>
    <lineage>
        <taxon>Eukaryota</taxon>
        <taxon>Viridiplantae</taxon>
        <taxon>Streptophyta</taxon>
        <taxon>Embryophyta</taxon>
        <taxon>Tracheophyta</taxon>
        <taxon>Spermatophyta</taxon>
        <taxon>Magnoliopsida</taxon>
        <taxon>eudicotyledons</taxon>
        <taxon>Gunneridae</taxon>
        <taxon>Pentapetalae</taxon>
        <taxon>rosids</taxon>
        <taxon>fabids</taxon>
        <taxon>Malpighiales</taxon>
        <taxon>Rhizophoraceae</taxon>
        <taxon>Rhizophora</taxon>
    </lineage>
</organism>
<sequence>MFLLQFSLSTIDGHSFNTGELSGSLEFCVLAKKILDPVVLARWF</sequence>
<name>A0A2P2NCP0_RHIMU</name>
<proteinExistence type="predicted"/>
<accession>A0A2P2NCP0</accession>
<dbReference type="EMBL" id="GGEC01059765">
    <property type="protein sequence ID" value="MBX40249.1"/>
    <property type="molecule type" value="Transcribed_RNA"/>
</dbReference>
<evidence type="ECO:0000313" key="1">
    <source>
        <dbReference type="EMBL" id="MBX40249.1"/>
    </source>
</evidence>
<protein>
    <submittedName>
        <fullName evidence="1">Uncharacterized protein</fullName>
    </submittedName>
</protein>
<dbReference type="AlphaFoldDB" id="A0A2P2NCP0"/>
<reference evidence="1" key="1">
    <citation type="submission" date="2018-02" db="EMBL/GenBank/DDBJ databases">
        <title>Rhizophora mucronata_Transcriptome.</title>
        <authorList>
            <person name="Meera S.P."/>
            <person name="Sreeshan A."/>
            <person name="Augustine A."/>
        </authorList>
    </citation>
    <scope>NUCLEOTIDE SEQUENCE</scope>
    <source>
        <tissue evidence="1">Leaf</tissue>
    </source>
</reference>